<comment type="caution">
    <text evidence="2">The sequence shown here is derived from an EMBL/GenBank/DDBJ whole genome shotgun (WGS) entry which is preliminary data.</text>
</comment>
<evidence type="ECO:0000256" key="1">
    <source>
        <dbReference type="SAM" id="MobiDB-lite"/>
    </source>
</evidence>
<feature type="region of interest" description="Disordered" evidence="1">
    <location>
        <begin position="143"/>
        <end position="176"/>
    </location>
</feature>
<dbReference type="EMBL" id="VJXY01000004">
    <property type="protein sequence ID" value="MBD6615428.1"/>
    <property type="molecule type" value="Genomic_DNA"/>
</dbReference>
<proteinExistence type="predicted"/>
<gene>
    <name evidence="2" type="ORF">FNW02_06115</name>
</gene>
<evidence type="ECO:0000313" key="2">
    <source>
        <dbReference type="EMBL" id="MBD6615428.1"/>
    </source>
</evidence>
<dbReference type="Proteomes" id="UP001165986">
    <property type="component" value="Unassembled WGS sequence"/>
</dbReference>
<reference evidence="2" key="1">
    <citation type="submission" date="2019-07" db="EMBL/GenBank/DDBJ databases">
        <title>Toxilogical consequences of a new and cryptic species of cyanobacteria (Komarekiella delphini-convector) recovered from the epidermis of a bottlenose dolphin and 1500 ft. in the air.</title>
        <authorList>
            <person name="Brown A.O."/>
            <person name="Dvorak P."/>
            <person name="Villanueva C.D."/>
            <person name="Foss A.J."/>
            <person name="Garvey A.D."/>
            <person name="Gibson Q.A."/>
            <person name="Johansen J.R."/>
            <person name="Casamatta D.A."/>
        </authorList>
    </citation>
    <scope>NUCLEOTIDE SEQUENCE</scope>
    <source>
        <strain evidence="2">SJRDD-AB1</strain>
    </source>
</reference>
<sequence>MARASKPADSVELARIMRNKDIEDGIVISYLQSKKRGQTELVCEALRAYYLPFALSAAGVSGVELQSALHDAIAQLEVQIIKMKRTFGMEGLPQIVLVNPHSGVFSQGAIGLQPTIGTNGVGVTPVWANLVPPSVSFFNATEPSPDSLPVTAEPVGSNVLGEDSEDDDRFFNDDEDDPIAKAEIEVDAGFRLE</sequence>
<feature type="compositionally biased region" description="Acidic residues" evidence="1">
    <location>
        <begin position="162"/>
        <end position="176"/>
    </location>
</feature>
<dbReference type="AlphaFoldDB" id="A0AA40SUC3"/>
<evidence type="ECO:0000313" key="3">
    <source>
        <dbReference type="Proteomes" id="UP001165986"/>
    </source>
</evidence>
<organism evidence="2 3">
    <name type="scientific">Komarekiella delphini-convector SJRDD-AB1</name>
    <dbReference type="NCBI Taxonomy" id="2593771"/>
    <lineage>
        <taxon>Bacteria</taxon>
        <taxon>Bacillati</taxon>
        <taxon>Cyanobacteriota</taxon>
        <taxon>Cyanophyceae</taxon>
        <taxon>Nostocales</taxon>
        <taxon>Nostocaceae</taxon>
        <taxon>Komarekiella</taxon>
        <taxon>Komarekiella delphini-convector</taxon>
    </lineage>
</organism>
<protein>
    <submittedName>
        <fullName evidence="2">Uncharacterized protein</fullName>
    </submittedName>
</protein>
<name>A0AA40SUC3_9NOST</name>
<keyword evidence="3" id="KW-1185">Reference proteome</keyword>
<accession>A0AA40SUC3</accession>
<dbReference type="RefSeq" id="WP_191756663.1">
    <property type="nucleotide sequence ID" value="NZ_VJXY01000004.1"/>
</dbReference>